<dbReference type="NCBIfam" id="NF045609">
    <property type="entry name" value="EpsI_type_B"/>
    <property type="match status" value="1"/>
</dbReference>
<accession>A0ABZ0B447</accession>
<feature type="chain" id="PRO_5046841927" evidence="1">
    <location>
        <begin position="24"/>
        <end position="225"/>
    </location>
</feature>
<name>A0ABZ0B447_9BURK</name>
<evidence type="ECO:0000259" key="2">
    <source>
        <dbReference type="Pfam" id="PF11984"/>
    </source>
</evidence>
<keyword evidence="4" id="KW-1185">Reference proteome</keyword>
<keyword evidence="1" id="KW-0732">Signal</keyword>
<proteinExistence type="predicted"/>
<dbReference type="EMBL" id="CP132507">
    <property type="protein sequence ID" value="WNO06258.1"/>
    <property type="molecule type" value="Genomic_DNA"/>
</dbReference>
<evidence type="ECO:0000313" key="4">
    <source>
        <dbReference type="Proteomes" id="UP001302257"/>
    </source>
</evidence>
<protein>
    <submittedName>
        <fullName evidence="3">EpsI family protein</fullName>
    </submittedName>
</protein>
<dbReference type="Proteomes" id="UP001302257">
    <property type="component" value="Chromosome"/>
</dbReference>
<dbReference type="RefSeq" id="WP_313868971.1">
    <property type="nucleotide sequence ID" value="NZ_CP132507.1"/>
</dbReference>
<evidence type="ECO:0000313" key="3">
    <source>
        <dbReference type="EMBL" id="WNO06258.1"/>
    </source>
</evidence>
<dbReference type="InterPro" id="IPR014263">
    <property type="entry name" value="Methanolan_biosynth_EpsI"/>
</dbReference>
<dbReference type="InterPro" id="IPR054653">
    <property type="entry name" value="EpsI_type_B_pred"/>
</dbReference>
<sequence>MKLQFKTLLMLVLMVLAAWVAHASRPTELMAKTRGNPKLEAIVPANFGTWRQLQMSAGQVINPQQTELLNSLYSQILTRTYVNDQGSMVMLSIAYGENQSDGLALHIPDVCYPAQGFKVNGSGNTLLSTKHGNIPVRRLQTELGQRKEPLTYWTTIGNQAVQGGTARKLEQLRYGFRGQIPDGLIFRVSSINSNTPMAYELQAQFISELLDAIQPPQRQFLSGLL</sequence>
<feature type="signal peptide" evidence="1">
    <location>
        <begin position="1"/>
        <end position="23"/>
    </location>
</feature>
<organism evidence="3 4">
    <name type="scientific">Rhodoferax mekongensis</name>
    <dbReference type="NCBI Taxonomy" id="3068341"/>
    <lineage>
        <taxon>Bacteria</taxon>
        <taxon>Pseudomonadati</taxon>
        <taxon>Pseudomonadota</taxon>
        <taxon>Betaproteobacteria</taxon>
        <taxon>Burkholderiales</taxon>
        <taxon>Comamonadaceae</taxon>
        <taxon>Rhodoferax</taxon>
    </lineage>
</organism>
<feature type="domain" description="Methanolan biosynthesis EpsI" evidence="2">
    <location>
        <begin position="8"/>
        <end position="214"/>
    </location>
</feature>
<evidence type="ECO:0000256" key="1">
    <source>
        <dbReference type="SAM" id="SignalP"/>
    </source>
</evidence>
<dbReference type="NCBIfam" id="TIGR02914">
    <property type="entry name" value="EpsI_fam"/>
    <property type="match status" value="1"/>
</dbReference>
<dbReference type="Pfam" id="PF11984">
    <property type="entry name" value="DUF3485"/>
    <property type="match status" value="1"/>
</dbReference>
<reference evidence="3 4" key="1">
    <citation type="submission" date="2023-08" db="EMBL/GenBank/DDBJ databases">
        <title>Rhodoferax potami sp. nov. and Rhodoferax mekongensis sp. nov., isolated from the Mekong River in Thailand.</title>
        <authorList>
            <person name="Kitikhun S."/>
            <person name="Charoenyingcharoen P."/>
            <person name="Siriarchawattana P."/>
            <person name="Likhitrattanapisal S."/>
            <person name="Nilsakha T."/>
            <person name="Chanpet A."/>
            <person name="Rattanawaree P."/>
            <person name="Ingsriswang S."/>
        </authorList>
    </citation>
    <scope>NUCLEOTIDE SEQUENCE [LARGE SCALE GENOMIC DNA]</scope>
    <source>
        <strain evidence="3 4">TBRC 17307</strain>
    </source>
</reference>
<gene>
    <name evidence="3" type="ORF">RAN89_07470</name>
</gene>